<name>A0AAV9JLA6_9PEZI</name>
<keyword evidence="2" id="KW-0732">Signal</keyword>
<feature type="region of interest" description="Disordered" evidence="1">
    <location>
        <begin position="30"/>
        <end position="119"/>
    </location>
</feature>
<organism evidence="3 4">
    <name type="scientific">Oleoguttula mirabilis</name>
    <dbReference type="NCBI Taxonomy" id="1507867"/>
    <lineage>
        <taxon>Eukaryota</taxon>
        <taxon>Fungi</taxon>
        <taxon>Dikarya</taxon>
        <taxon>Ascomycota</taxon>
        <taxon>Pezizomycotina</taxon>
        <taxon>Dothideomycetes</taxon>
        <taxon>Dothideomycetidae</taxon>
        <taxon>Mycosphaerellales</taxon>
        <taxon>Teratosphaeriaceae</taxon>
        <taxon>Oleoguttula</taxon>
    </lineage>
</organism>
<proteinExistence type="predicted"/>
<dbReference type="AlphaFoldDB" id="A0AAV9JLA6"/>
<evidence type="ECO:0000256" key="1">
    <source>
        <dbReference type="SAM" id="MobiDB-lite"/>
    </source>
</evidence>
<gene>
    <name evidence="3" type="ORF">LTR36_002157</name>
</gene>
<sequence length="119" mass="12730">MSNWLRPRNFFIVGGVAAAAFLFPRTSAKANPIGNVFETPGTKNIGDSWSRGGGSNTHTPGAATKRGDKDMTISSQENPKGVDTPQFQKTQNEQKPGEPGMVSAAFSKSHYGSENEKSK</sequence>
<accession>A0AAV9JLA6</accession>
<keyword evidence="4" id="KW-1185">Reference proteome</keyword>
<feature type="signal peptide" evidence="2">
    <location>
        <begin position="1"/>
        <end position="28"/>
    </location>
</feature>
<evidence type="ECO:0000313" key="4">
    <source>
        <dbReference type="Proteomes" id="UP001324427"/>
    </source>
</evidence>
<dbReference type="EMBL" id="JAVFHQ010000016">
    <property type="protein sequence ID" value="KAK4546020.1"/>
    <property type="molecule type" value="Genomic_DNA"/>
</dbReference>
<protein>
    <submittedName>
        <fullName evidence="3">Uncharacterized protein</fullName>
    </submittedName>
</protein>
<comment type="caution">
    <text evidence="3">The sequence shown here is derived from an EMBL/GenBank/DDBJ whole genome shotgun (WGS) entry which is preliminary data.</text>
</comment>
<feature type="compositionally biased region" description="Polar residues" evidence="1">
    <location>
        <begin position="85"/>
        <end position="94"/>
    </location>
</feature>
<feature type="chain" id="PRO_5043990073" evidence="2">
    <location>
        <begin position="29"/>
        <end position="119"/>
    </location>
</feature>
<dbReference type="Proteomes" id="UP001324427">
    <property type="component" value="Unassembled WGS sequence"/>
</dbReference>
<reference evidence="3 4" key="1">
    <citation type="submission" date="2021-11" db="EMBL/GenBank/DDBJ databases">
        <title>Black yeast isolated from Biological Soil Crust.</title>
        <authorList>
            <person name="Kurbessoian T."/>
        </authorList>
    </citation>
    <scope>NUCLEOTIDE SEQUENCE [LARGE SCALE GENOMIC DNA]</scope>
    <source>
        <strain evidence="3 4">CCFEE 5522</strain>
    </source>
</reference>
<evidence type="ECO:0000313" key="3">
    <source>
        <dbReference type="EMBL" id="KAK4546020.1"/>
    </source>
</evidence>
<evidence type="ECO:0000256" key="2">
    <source>
        <dbReference type="SAM" id="SignalP"/>
    </source>
</evidence>